<proteinExistence type="predicted"/>
<reference evidence="8 9" key="2">
    <citation type="submission" date="2018-11" db="EMBL/GenBank/DDBJ databases">
        <authorList>
            <consortium name="Pathogen Informatics"/>
        </authorList>
    </citation>
    <scope>NUCLEOTIDE SEQUENCE [LARGE SCALE GENOMIC DNA]</scope>
</reference>
<dbReference type="Pfam" id="PF00955">
    <property type="entry name" value="HCO3_cotransp"/>
    <property type="match status" value="1"/>
</dbReference>
<feature type="transmembrane region" description="Helical" evidence="5">
    <location>
        <begin position="27"/>
        <end position="45"/>
    </location>
</feature>
<dbReference type="Proteomes" id="UP000274429">
    <property type="component" value="Unassembled WGS sequence"/>
</dbReference>
<name>A0A0R3WXC6_HYDTA</name>
<dbReference type="STRING" id="6205.A0A0R3WXC6"/>
<keyword evidence="3 5" id="KW-1133">Transmembrane helix</keyword>
<dbReference type="WBParaSite" id="TTAC_0000541601-mRNA-1">
    <property type="protein sequence ID" value="TTAC_0000541601-mRNA-1"/>
    <property type="gene ID" value="TTAC_0000541601"/>
</dbReference>
<organism evidence="10">
    <name type="scientific">Hydatigena taeniaeformis</name>
    <name type="common">Feline tapeworm</name>
    <name type="synonym">Taenia taeniaeformis</name>
    <dbReference type="NCBI Taxonomy" id="6205"/>
    <lineage>
        <taxon>Eukaryota</taxon>
        <taxon>Metazoa</taxon>
        <taxon>Spiralia</taxon>
        <taxon>Lophotrochozoa</taxon>
        <taxon>Platyhelminthes</taxon>
        <taxon>Cestoda</taxon>
        <taxon>Eucestoda</taxon>
        <taxon>Cyclophyllidea</taxon>
        <taxon>Taeniidae</taxon>
        <taxon>Hydatigera</taxon>
    </lineage>
</organism>
<gene>
    <name evidence="8" type="ORF">TTAC_LOCUS5402</name>
</gene>
<keyword evidence="9" id="KW-1185">Reference proteome</keyword>
<protein>
    <submittedName>
        <fullName evidence="10">HCO3_cotransp domain-containing protein</fullName>
    </submittedName>
</protein>
<evidence type="ECO:0000256" key="4">
    <source>
        <dbReference type="ARBA" id="ARBA00023136"/>
    </source>
</evidence>
<comment type="subcellular location">
    <subcellularLocation>
        <location evidence="1">Membrane</location>
        <topology evidence="1">Multi-pass membrane protein</topology>
    </subcellularLocation>
</comment>
<dbReference type="GO" id="GO:0006820">
    <property type="term" value="P:monoatomic anion transport"/>
    <property type="evidence" value="ECO:0007669"/>
    <property type="project" value="InterPro"/>
</dbReference>
<dbReference type="AlphaFoldDB" id="A0A0R3WXC6"/>
<keyword evidence="4 5" id="KW-0472">Membrane</keyword>
<accession>A0A0R3WXC6</accession>
<dbReference type="PANTHER" id="PTHR11453">
    <property type="entry name" value="ANION EXCHANGE PROTEIN"/>
    <property type="match status" value="1"/>
</dbReference>
<keyword evidence="2 5" id="KW-0812">Transmembrane</keyword>
<evidence type="ECO:0000313" key="10">
    <source>
        <dbReference type="WBParaSite" id="TTAC_0000541601-mRNA-1"/>
    </source>
</evidence>
<reference evidence="10" key="1">
    <citation type="submission" date="2017-02" db="UniProtKB">
        <authorList>
            <consortium name="WormBaseParasite"/>
        </authorList>
    </citation>
    <scope>IDENTIFICATION</scope>
</reference>
<feature type="transmembrane region" description="Helical" evidence="5">
    <location>
        <begin position="73"/>
        <end position="95"/>
    </location>
</feature>
<dbReference type="InterPro" id="IPR011531">
    <property type="entry name" value="HCO3_transpt-like_TM_dom"/>
</dbReference>
<feature type="chain" id="PRO_5043133045" evidence="6">
    <location>
        <begin position="21"/>
        <end position="195"/>
    </location>
</feature>
<evidence type="ECO:0000256" key="5">
    <source>
        <dbReference type="SAM" id="Phobius"/>
    </source>
</evidence>
<dbReference type="GO" id="GO:0005886">
    <property type="term" value="C:plasma membrane"/>
    <property type="evidence" value="ECO:0007669"/>
    <property type="project" value="TreeGrafter"/>
</dbReference>
<feature type="transmembrane region" description="Helical" evidence="5">
    <location>
        <begin position="107"/>
        <end position="131"/>
    </location>
</feature>
<evidence type="ECO:0000259" key="7">
    <source>
        <dbReference type="Pfam" id="PF00955"/>
    </source>
</evidence>
<evidence type="ECO:0000313" key="8">
    <source>
        <dbReference type="EMBL" id="VDM26900.1"/>
    </source>
</evidence>
<dbReference type="PANTHER" id="PTHR11453:SF127">
    <property type="entry name" value="SOLUTE CARRIER FAMILY 4 MEMBER 11"/>
    <property type="match status" value="1"/>
</dbReference>
<dbReference type="GO" id="GO:0050801">
    <property type="term" value="P:monoatomic ion homeostasis"/>
    <property type="evidence" value="ECO:0007669"/>
    <property type="project" value="TreeGrafter"/>
</dbReference>
<sequence>MVAFGIILIALNLSSTVVHARRSLEEIFSAFISLFLILKAIFSMFRSLPGRIFYPTNFNNIDDLNEALESLQIAARAVLQLFLALIMLVFSLLINKLKRSHLFRRTFRYWIGAFNVPLGIVFVTGLTYIFFSNYPITKLDIPPASQADPSSWITLVDFSKMTTFTNPSPALLHGTAVVIGFFFCLLIFTEIALNR</sequence>
<dbReference type="InterPro" id="IPR003020">
    <property type="entry name" value="HCO3_transpt_euk"/>
</dbReference>
<evidence type="ECO:0000256" key="3">
    <source>
        <dbReference type="ARBA" id="ARBA00022989"/>
    </source>
</evidence>
<keyword evidence="6" id="KW-0732">Signal</keyword>
<dbReference type="EMBL" id="UYWX01007356">
    <property type="protein sequence ID" value="VDM26900.1"/>
    <property type="molecule type" value="Genomic_DNA"/>
</dbReference>
<dbReference type="OrthoDB" id="6277211at2759"/>
<evidence type="ECO:0000256" key="6">
    <source>
        <dbReference type="SAM" id="SignalP"/>
    </source>
</evidence>
<dbReference type="GO" id="GO:0005452">
    <property type="term" value="F:solute:inorganic anion antiporter activity"/>
    <property type="evidence" value="ECO:0007669"/>
    <property type="project" value="InterPro"/>
</dbReference>
<evidence type="ECO:0000256" key="2">
    <source>
        <dbReference type="ARBA" id="ARBA00022692"/>
    </source>
</evidence>
<feature type="domain" description="Bicarbonate transporter-like transmembrane" evidence="7">
    <location>
        <begin position="72"/>
        <end position="191"/>
    </location>
</feature>
<evidence type="ECO:0000256" key="1">
    <source>
        <dbReference type="ARBA" id="ARBA00004141"/>
    </source>
</evidence>
<feature type="signal peptide" evidence="6">
    <location>
        <begin position="1"/>
        <end position="20"/>
    </location>
</feature>
<feature type="transmembrane region" description="Helical" evidence="5">
    <location>
        <begin position="170"/>
        <end position="193"/>
    </location>
</feature>
<evidence type="ECO:0000313" key="9">
    <source>
        <dbReference type="Proteomes" id="UP000274429"/>
    </source>
</evidence>